<keyword evidence="2" id="KW-1185">Reference proteome</keyword>
<comment type="caution">
    <text evidence="1">The sequence shown here is derived from an EMBL/GenBank/DDBJ whole genome shotgun (WGS) entry which is preliminary data.</text>
</comment>
<dbReference type="SUPFAM" id="SSF63829">
    <property type="entry name" value="Calcium-dependent phosphotriesterase"/>
    <property type="match status" value="1"/>
</dbReference>
<name>A0AA88XCC1_PINIB</name>
<accession>A0AA88XCC1</accession>
<evidence type="ECO:0000313" key="1">
    <source>
        <dbReference type="EMBL" id="KAK3082629.1"/>
    </source>
</evidence>
<proteinExistence type="predicted"/>
<evidence type="ECO:0000313" key="2">
    <source>
        <dbReference type="Proteomes" id="UP001186944"/>
    </source>
</evidence>
<dbReference type="Proteomes" id="UP001186944">
    <property type="component" value="Unassembled WGS sequence"/>
</dbReference>
<reference evidence="1" key="1">
    <citation type="submission" date="2019-08" db="EMBL/GenBank/DDBJ databases">
        <title>The improved chromosome-level genome for the pearl oyster Pinctada fucata martensii using PacBio sequencing and Hi-C.</title>
        <authorList>
            <person name="Zheng Z."/>
        </authorList>
    </citation>
    <scope>NUCLEOTIDE SEQUENCE</scope>
    <source>
        <strain evidence="1">ZZ-2019</strain>
        <tissue evidence="1">Adductor muscle</tissue>
    </source>
</reference>
<dbReference type="AlphaFoldDB" id="A0AA88XCC1"/>
<organism evidence="1 2">
    <name type="scientific">Pinctada imbricata</name>
    <name type="common">Atlantic pearl-oyster</name>
    <name type="synonym">Pinctada martensii</name>
    <dbReference type="NCBI Taxonomy" id="66713"/>
    <lineage>
        <taxon>Eukaryota</taxon>
        <taxon>Metazoa</taxon>
        <taxon>Spiralia</taxon>
        <taxon>Lophotrochozoa</taxon>
        <taxon>Mollusca</taxon>
        <taxon>Bivalvia</taxon>
        <taxon>Autobranchia</taxon>
        <taxon>Pteriomorphia</taxon>
        <taxon>Pterioida</taxon>
        <taxon>Pterioidea</taxon>
        <taxon>Pteriidae</taxon>
        <taxon>Pinctada</taxon>
    </lineage>
</organism>
<dbReference type="EMBL" id="VSWD01000014">
    <property type="protein sequence ID" value="KAK3082629.1"/>
    <property type="molecule type" value="Genomic_DNA"/>
</dbReference>
<sequence>MAVRDDTSLCYTVLYGRELYCNTMDGTPVFTYSHDTLQFTRGVTVDHASYIFVCGYSSKNVHQLCHDRKLQRIIFDNLPSRPWCVSFNKHGGKAVIGCSDKVLSYDMK</sequence>
<gene>
    <name evidence="1" type="ORF">FSP39_000758</name>
</gene>
<protein>
    <submittedName>
        <fullName evidence="1">Uncharacterized protein</fullName>
    </submittedName>
</protein>